<dbReference type="InterPro" id="IPR003594">
    <property type="entry name" value="HATPase_dom"/>
</dbReference>
<accession>A0A845QA30</accession>
<protein>
    <recommendedName>
        <fullName evidence="3">histidine kinase</fullName>
        <ecNumber evidence="3">2.7.13.3</ecNumber>
    </recommendedName>
</protein>
<dbReference type="GO" id="GO:0005524">
    <property type="term" value="F:ATP binding"/>
    <property type="evidence" value="ECO:0007669"/>
    <property type="project" value="UniProtKB-KW"/>
</dbReference>
<evidence type="ECO:0000313" key="13">
    <source>
        <dbReference type="EMBL" id="NBG95344.1"/>
    </source>
</evidence>
<dbReference type="PANTHER" id="PTHR43047">
    <property type="entry name" value="TWO-COMPONENT HISTIDINE PROTEIN KINASE"/>
    <property type="match status" value="1"/>
</dbReference>
<dbReference type="PANTHER" id="PTHR43047:SF72">
    <property type="entry name" value="OSMOSENSING HISTIDINE PROTEIN KINASE SLN1"/>
    <property type="match status" value="1"/>
</dbReference>
<dbReference type="EMBL" id="WXYQ01000005">
    <property type="protein sequence ID" value="NBG95344.1"/>
    <property type="molecule type" value="Genomic_DNA"/>
</dbReference>
<dbReference type="OrthoDB" id="9813151at2"/>
<evidence type="ECO:0000256" key="4">
    <source>
        <dbReference type="ARBA" id="ARBA00022475"/>
    </source>
</evidence>
<name>A0A845QA30_9HYPH</name>
<dbReference type="InterPro" id="IPR036890">
    <property type="entry name" value="HATPase_C_sf"/>
</dbReference>
<dbReference type="InterPro" id="IPR003661">
    <property type="entry name" value="HisK_dim/P_dom"/>
</dbReference>
<dbReference type="Gene3D" id="1.10.287.130">
    <property type="match status" value="1"/>
</dbReference>
<dbReference type="SMART" id="SM00388">
    <property type="entry name" value="HisKA"/>
    <property type="match status" value="1"/>
</dbReference>
<keyword evidence="7" id="KW-0547">Nucleotide-binding</keyword>
<comment type="catalytic activity">
    <reaction evidence="1">
        <text>ATP + protein L-histidine = ADP + protein N-phospho-L-histidine.</text>
        <dbReference type="EC" id="2.7.13.3"/>
    </reaction>
</comment>
<comment type="subcellular location">
    <subcellularLocation>
        <location evidence="2">Cell membrane</location>
    </subcellularLocation>
</comment>
<dbReference type="SUPFAM" id="SSF47384">
    <property type="entry name" value="Homodimeric domain of signal transducing histidine kinase"/>
    <property type="match status" value="1"/>
</dbReference>
<reference evidence="13 14" key="1">
    <citation type="journal article" date="2016" name="Int. J. Syst. Evol. Microbiol.">
        <title>Pyruvatibacter mobilis gen. nov., sp. nov., a marine bacterium from the culture broth of Picochlorum sp. 122.</title>
        <authorList>
            <person name="Wang G."/>
            <person name="Tang M."/>
            <person name="Wu H."/>
            <person name="Dai S."/>
            <person name="Li T."/>
            <person name="Chen C."/>
            <person name="He H."/>
            <person name="Fan J."/>
            <person name="Xiang W."/>
            <person name="Li X."/>
        </authorList>
    </citation>
    <scope>NUCLEOTIDE SEQUENCE [LARGE SCALE GENOMIC DNA]</scope>
    <source>
        <strain evidence="13 14">GYP-11</strain>
    </source>
</reference>
<evidence type="ECO:0000259" key="12">
    <source>
        <dbReference type="PROSITE" id="PS50109"/>
    </source>
</evidence>
<dbReference type="RefSeq" id="WP_160587349.1">
    <property type="nucleotide sequence ID" value="NZ_BMHN01000001.1"/>
</dbReference>
<dbReference type="FunFam" id="3.30.565.10:FF:000023">
    <property type="entry name" value="PAS domain-containing sensor histidine kinase"/>
    <property type="match status" value="1"/>
</dbReference>
<dbReference type="GeneID" id="300655191"/>
<keyword evidence="4" id="KW-1003">Cell membrane</keyword>
<keyword evidence="5" id="KW-0597">Phosphoprotein</keyword>
<keyword evidence="6" id="KW-0808">Transferase</keyword>
<keyword evidence="10" id="KW-0902">Two-component regulatory system</keyword>
<dbReference type="InterPro" id="IPR036097">
    <property type="entry name" value="HisK_dim/P_sf"/>
</dbReference>
<dbReference type="GO" id="GO:0009927">
    <property type="term" value="F:histidine phosphotransfer kinase activity"/>
    <property type="evidence" value="ECO:0007669"/>
    <property type="project" value="TreeGrafter"/>
</dbReference>
<keyword evidence="14" id="KW-1185">Reference proteome</keyword>
<evidence type="ECO:0000256" key="10">
    <source>
        <dbReference type="ARBA" id="ARBA00023012"/>
    </source>
</evidence>
<dbReference type="GO" id="GO:0000155">
    <property type="term" value="F:phosphorelay sensor kinase activity"/>
    <property type="evidence" value="ECO:0007669"/>
    <property type="project" value="InterPro"/>
</dbReference>
<evidence type="ECO:0000256" key="3">
    <source>
        <dbReference type="ARBA" id="ARBA00012438"/>
    </source>
</evidence>
<dbReference type="InterPro" id="IPR005467">
    <property type="entry name" value="His_kinase_dom"/>
</dbReference>
<dbReference type="SUPFAM" id="SSF55785">
    <property type="entry name" value="PYP-like sensor domain (PAS domain)"/>
    <property type="match status" value="1"/>
</dbReference>
<evidence type="ECO:0000256" key="2">
    <source>
        <dbReference type="ARBA" id="ARBA00004236"/>
    </source>
</evidence>
<evidence type="ECO:0000256" key="1">
    <source>
        <dbReference type="ARBA" id="ARBA00000085"/>
    </source>
</evidence>
<organism evidence="13 14">
    <name type="scientific">Pyruvatibacter mobilis</name>
    <dbReference type="NCBI Taxonomy" id="1712261"/>
    <lineage>
        <taxon>Bacteria</taxon>
        <taxon>Pseudomonadati</taxon>
        <taxon>Pseudomonadota</taxon>
        <taxon>Alphaproteobacteria</taxon>
        <taxon>Hyphomicrobiales</taxon>
        <taxon>Parvibaculaceae</taxon>
        <taxon>Pyruvatibacter</taxon>
    </lineage>
</organism>
<dbReference type="GO" id="GO:0005886">
    <property type="term" value="C:plasma membrane"/>
    <property type="evidence" value="ECO:0007669"/>
    <property type="project" value="UniProtKB-SubCell"/>
</dbReference>
<dbReference type="CDD" id="cd00082">
    <property type="entry name" value="HisKA"/>
    <property type="match status" value="1"/>
</dbReference>
<dbReference type="AlphaFoldDB" id="A0A845QA30"/>
<evidence type="ECO:0000256" key="5">
    <source>
        <dbReference type="ARBA" id="ARBA00022553"/>
    </source>
</evidence>
<keyword evidence="9" id="KW-0067">ATP-binding</keyword>
<feature type="domain" description="Histidine kinase" evidence="12">
    <location>
        <begin position="312"/>
        <end position="532"/>
    </location>
</feature>
<dbReference type="Gene3D" id="3.30.450.20">
    <property type="entry name" value="PAS domain"/>
    <property type="match status" value="1"/>
</dbReference>
<evidence type="ECO:0000256" key="8">
    <source>
        <dbReference type="ARBA" id="ARBA00022777"/>
    </source>
</evidence>
<evidence type="ECO:0000256" key="9">
    <source>
        <dbReference type="ARBA" id="ARBA00022840"/>
    </source>
</evidence>
<evidence type="ECO:0000313" key="14">
    <source>
        <dbReference type="Proteomes" id="UP000470384"/>
    </source>
</evidence>
<comment type="caution">
    <text evidence="13">The sequence shown here is derived from an EMBL/GenBank/DDBJ whole genome shotgun (WGS) entry which is preliminary data.</text>
</comment>
<dbReference type="InterPro" id="IPR004358">
    <property type="entry name" value="Sig_transdc_His_kin-like_C"/>
</dbReference>
<evidence type="ECO:0000256" key="7">
    <source>
        <dbReference type="ARBA" id="ARBA00022741"/>
    </source>
</evidence>
<dbReference type="SMART" id="SM00387">
    <property type="entry name" value="HATPase_c"/>
    <property type="match status" value="1"/>
</dbReference>
<dbReference type="Pfam" id="PF02518">
    <property type="entry name" value="HATPase_c"/>
    <property type="match status" value="1"/>
</dbReference>
<dbReference type="PRINTS" id="PR00344">
    <property type="entry name" value="BCTRLSENSOR"/>
</dbReference>
<evidence type="ECO:0000256" key="11">
    <source>
        <dbReference type="ARBA" id="ARBA00023136"/>
    </source>
</evidence>
<sequence>MPVGTREGTDALIAGLDSLRVGIIVFNGDDRLTYSNAHFRYIFRTFDDLDAIVGLTFEDILRRLLSEGEIAGTRAINDPEGWIADTLAFHRSRDWTPRIERLSDGRWMEVKSRPLDDGGAIVHWNDVTSLMRVQMRFEAAIESTADGFAVWDQADRLVLHNRVFARLHRAAGDQLEPGITFRDFMTRTSESDVFHTGGDAAQWLDRRMEKHALPVGQSTLRHVDGRWFLMRDRHTREGGRVTVYTDITELKERERQLIERGRTLQSTVHELEMNRAMLENQASSLVDVAEKLDYEKEAAERANESKTSFLRNMSHELRTPLNSIIGFSEVLEQELFGRLGNERYLDYAKMIHTSGDHLLTLINQILDLSKIEAGRYELVHRHFDLREVIEDCTDILSTQARAGNISIDLSLPDEELEIEADHTAIRQSVLNLMSNAIKFTTEGGSVTVRLEQEDEMARITVADTGIGIAPNDIKRVLIPFEQVESSMSVGAQGTGLGLPIVKSLVQLHGGQLNLASTLGKGTTVTIWLPIEACDVPEAGMVGQRPFGLIASPKG</sequence>
<gene>
    <name evidence="13" type="ORF">GTQ45_06325</name>
</gene>
<dbReference type="Pfam" id="PF00512">
    <property type="entry name" value="HisKA"/>
    <property type="match status" value="1"/>
</dbReference>
<dbReference type="Gene3D" id="3.30.565.10">
    <property type="entry name" value="Histidine kinase-like ATPase, C-terminal domain"/>
    <property type="match status" value="1"/>
</dbReference>
<dbReference type="EC" id="2.7.13.3" evidence="3"/>
<dbReference type="CDD" id="cd16922">
    <property type="entry name" value="HATPase_EvgS-ArcB-TorS-like"/>
    <property type="match status" value="1"/>
</dbReference>
<dbReference type="Pfam" id="PF12860">
    <property type="entry name" value="PAS_7"/>
    <property type="match status" value="2"/>
</dbReference>
<evidence type="ECO:0000256" key="6">
    <source>
        <dbReference type="ARBA" id="ARBA00022679"/>
    </source>
</evidence>
<proteinExistence type="predicted"/>
<dbReference type="PROSITE" id="PS50109">
    <property type="entry name" value="HIS_KIN"/>
    <property type="match status" value="1"/>
</dbReference>
<dbReference type="InterPro" id="IPR035965">
    <property type="entry name" value="PAS-like_dom_sf"/>
</dbReference>
<keyword evidence="11" id="KW-0472">Membrane</keyword>
<dbReference type="SUPFAM" id="SSF55874">
    <property type="entry name" value="ATPase domain of HSP90 chaperone/DNA topoisomerase II/histidine kinase"/>
    <property type="match status" value="1"/>
</dbReference>
<keyword evidence="8" id="KW-0418">Kinase</keyword>
<dbReference type="Proteomes" id="UP000470384">
    <property type="component" value="Unassembled WGS sequence"/>
</dbReference>